<dbReference type="Gene3D" id="3.40.50.360">
    <property type="match status" value="1"/>
</dbReference>
<reference evidence="2" key="2">
    <citation type="submission" date="2023-01" db="EMBL/GenBank/DDBJ databases">
        <title>Draft genome sequence of Maritalea porphyrae strain NBRC 107169.</title>
        <authorList>
            <person name="Sun Q."/>
            <person name="Mori K."/>
        </authorList>
    </citation>
    <scope>NUCLEOTIDE SEQUENCE</scope>
    <source>
        <strain evidence="2">NBRC 107169</strain>
    </source>
</reference>
<feature type="domain" description="NADPH-dependent FMN reductase-like" evidence="1">
    <location>
        <begin position="6"/>
        <end position="148"/>
    </location>
</feature>
<reference evidence="2" key="1">
    <citation type="journal article" date="2014" name="Int. J. Syst. Evol. Microbiol.">
        <title>Complete genome of a new Firmicutes species belonging to the dominant human colonic microbiota ('Ruminococcus bicirculans') reveals two chromosomes and a selective capacity to utilize plant glucans.</title>
        <authorList>
            <consortium name="NISC Comparative Sequencing Program"/>
            <person name="Wegmann U."/>
            <person name="Louis P."/>
            <person name="Goesmann A."/>
            <person name="Henrissat B."/>
            <person name="Duncan S.H."/>
            <person name="Flint H.J."/>
        </authorList>
    </citation>
    <scope>NUCLEOTIDE SEQUENCE</scope>
    <source>
        <strain evidence="2">NBRC 107169</strain>
    </source>
</reference>
<evidence type="ECO:0000313" key="3">
    <source>
        <dbReference type="Proteomes" id="UP001161405"/>
    </source>
</evidence>
<evidence type="ECO:0000259" key="1">
    <source>
        <dbReference type="Pfam" id="PF03358"/>
    </source>
</evidence>
<evidence type="ECO:0000313" key="2">
    <source>
        <dbReference type="EMBL" id="GLQ16569.1"/>
    </source>
</evidence>
<dbReference type="InterPro" id="IPR050712">
    <property type="entry name" value="NAD(P)H-dep_reductase"/>
</dbReference>
<dbReference type="InterPro" id="IPR029039">
    <property type="entry name" value="Flavoprotein-like_sf"/>
</dbReference>
<dbReference type="Proteomes" id="UP001161405">
    <property type="component" value="Unassembled WGS sequence"/>
</dbReference>
<comment type="caution">
    <text evidence="2">The sequence shown here is derived from an EMBL/GenBank/DDBJ whole genome shotgun (WGS) entry which is preliminary data.</text>
</comment>
<name>A0ABQ5UNY1_9HYPH</name>
<dbReference type="PANTHER" id="PTHR30543">
    <property type="entry name" value="CHROMATE REDUCTASE"/>
    <property type="match status" value="1"/>
</dbReference>
<dbReference type="Pfam" id="PF03358">
    <property type="entry name" value="FMN_red"/>
    <property type="match status" value="1"/>
</dbReference>
<keyword evidence="3" id="KW-1185">Reference proteome</keyword>
<dbReference type="RefSeq" id="WP_284362226.1">
    <property type="nucleotide sequence ID" value="NZ_BSNI01000002.1"/>
</dbReference>
<dbReference type="EMBL" id="BSNI01000002">
    <property type="protein sequence ID" value="GLQ16569.1"/>
    <property type="molecule type" value="Genomic_DNA"/>
</dbReference>
<dbReference type="SUPFAM" id="SSF52218">
    <property type="entry name" value="Flavoproteins"/>
    <property type="match status" value="1"/>
</dbReference>
<gene>
    <name evidence="2" type="ORF">GCM10007879_08180</name>
</gene>
<accession>A0ABQ5UNY1</accession>
<organism evidence="2 3">
    <name type="scientific">Maritalea porphyrae</name>
    <dbReference type="NCBI Taxonomy" id="880732"/>
    <lineage>
        <taxon>Bacteria</taxon>
        <taxon>Pseudomonadati</taxon>
        <taxon>Pseudomonadota</taxon>
        <taxon>Alphaproteobacteria</taxon>
        <taxon>Hyphomicrobiales</taxon>
        <taxon>Devosiaceae</taxon>
        <taxon>Maritalea</taxon>
    </lineage>
</organism>
<dbReference type="InterPro" id="IPR005025">
    <property type="entry name" value="FMN_Rdtase-like_dom"/>
</dbReference>
<proteinExistence type="predicted"/>
<sequence>MTNAPRFLGLAGSLRQNSYNFQLLEALKTIGQGKVELELYTNLPNIPLFNEDLKPIENRPKSVIDLCAQIEAVDGLVIATPEYCQSVPGVLKNVLDWISISKALDEKPVAILGGTTGIWGTRYAQASLRHTLVSIGSHTMQRPMVFVNDIRNQLPHGDQPIAPELGQRLTAFADGMQKWAALHK</sequence>
<dbReference type="PANTHER" id="PTHR30543:SF21">
    <property type="entry name" value="NAD(P)H-DEPENDENT FMN REDUCTASE LOT6"/>
    <property type="match status" value="1"/>
</dbReference>
<protein>
    <submittedName>
        <fullName evidence="2">FMN reductase</fullName>
    </submittedName>
</protein>